<dbReference type="SUPFAM" id="SSF53067">
    <property type="entry name" value="Actin-like ATPase domain"/>
    <property type="match status" value="1"/>
</dbReference>
<accession>A0A1L8R8H2</accession>
<comment type="caution">
    <text evidence="2">The sequence shown here is derived from an EMBL/GenBank/DDBJ whole genome shotgun (WGS) entry which is preliminary data.</text>
</comment>
<dbReference type="STRING" id="317010.RU96_GL001567"/>
<dbReference type="OrthoDB" id="9795247at2"/>
<dbReference type="PANTHER" id="PTHR18964:SF165">
    <property type="entry name" value="BETA-GLUCOSIDE KINASE"/>
    <property type="match status" value="1"/>
</dbReference>
<dbReference type="InterPro" id="IPR043129">
    <property type="entry name" value="ATPase_NBD"/>
</dbReference>
<evidence type="ECO:0008006" key="4">
    <source>
        <dbReference type="Google" id="ProtNLM"/>
    </source>
</evidence>
<dbReference type="PANTHER" id="PTHR18964">
    <property type="entry name" value="ROK (REPRESSOR, ORF, KINASE) FAMILY"/>
    <property type="match status" value="1"/>
</dbReference>
<comment type="similarity">
    <text evidence="1">Belongs to the ROK (NagC/XylR) family.</text>
</comment>
<name>A0A1L8R8H2_9ENTE</name>
<dbReference type="Proteomes" id="UP000182835">
    <property type="component" value="Unassembled WGS sequence"/>
</dbReference>
<proteinExistence type="inferred from homology"/>
<protein>
    <recommendedName>
        <fullName evidence="4">ROK family protein</fullName>
    </recommendedName>
</protein>
<reference evidence="2 3" key="1">
    <citation type="submission" date="2014-12" db="EMBL/GenBank/DDBJ databases">
        <title>Draft genome sequences of 29 type strains of Enterococci.</title>
        <authorList>
            <person name="Zhong Z."/>
            <person name="Sun Z."/>
            <person name="Liu W."/>
            <person name="Zhang W."/>
            <person name="Zhang H."/>
        </authorList>
    </citation>
    <scope>NUCLEOTIDE SEQUENCE [LARGE SCALE GENOMIC DNA]</scope>
    <source>
        <strain evidence="2 3">DSM 21207</strain>
    </source>
</reference>
<gene>
    <name evidence="2" type="ORF">RU96_GL001567</name>
</gene>
<evidence type="ECO:0000256" key="1">
    <source>
        <dbReference type="ARBA" id="ARBA00006479"/>
    </source>
</evidence>
<dbReference type="Gene3D" id="3.30.420.40">
    <property type="match status" value="2"/>
</dbReference>
<dbReference type="EMBL" id="JXKG01000003">
    <property type="protein sequence ID" value="OJG16070.1"/>
    <property type="molecule type" value="Genomic_DNA"/>
</dbReference>
<dbReference type="Pfam" id="PF00480">
    <property type="entry name" value="ROK"/>
    <property type="match status" value="1"/>
</dbReference>
<dbReference type="CDD" id="cd24068">
    <property type="entry name" value="ASKHA_NBD_ROK_FnNanK-like"/>
    <property type="match status" value="1"/>
</dbReference>
<evidence type="ECO:0000313" key="2">
    <source>
        <dbReference type="EMBL" id="OJG16070.1"/>
    </source>
</evidence>
<dbReference type="RefSeq" id="WP_071864099.1">
    <property type="nucleotide sequence ID" value="NZ_JBHLVQ010000033.1"/>
</dbReference>
<evidence type="ECO:0000313" key="3">
    <source>
        <dbReference type="Proteomes" id="UP000182835"/>
    </source>
</evidence>
<sequence>MSNYFCIDIGGTSIKSGVYNEMGEAVSPSQTTPCQNTKKQNMILKTVLDLIQRISVEYSIVGVAISSSGVIDPEKGEVVYAGYTIPNFQGTNFKKAVKDSFNLPCEVENDVNCVLLAEAWQGKLLTQKNIVCLAVGTGVGGAVYQNGALVRGTNFCAGEVGYLQVEGKNFQDLASTNALNMRAQEILQQQNLNGHQIMELAETGNPKVLKVLDDWLQDLAKGITTIMYLLNPEQIILGGGIMEQVDFIKPHLEAKIAEQLISPIFDKSELYFAKLGNKAGMVGALYHFLTQQN</sequence>
<dbReference type="InterPro" id="IPR000600">
    <property type="entry name" value="ROK"/>
</dbReference>
<organism evidence="2 3">
    <name type="scientific">Enterococcus canintestini</name>
    <dbReference type="NCBI Taxonomy" id="317010"/>
    <lineage>
        <taxon>Bacteria</taxon>
        <taxon>Bacillati</taxon>
        <taxon>Bacillota</taxon>
        <taxon>Bacilli</taxon>
        <taxon>Lactobacillales</taxon>
        <taxon>Enterococcaceae</taxon>
        <taxon>Enterococcus</taxon>
    </lineage>
</organism>
<dbReference type="AlphaFoldDB" id="A0A1L8R8H2"/>